<dbReference type="PANTHER" id="PTHR43861:SF3">
    <property type="entry name" value="PUTATIVE (AFU_ORTHOLOGUE AFUA_2G14390)-RELATED"/>
    <property type="match status" value="1"/>
</dbReference>
<feature type="compositionally biased region" description="Basic and acidic residues" evidence="2">
    <location>
        <begin position="1"/>
        <end position="13"/>
    </location>
</feature>
<dbReference type="EMBL" id="JAAMPA010000001">
    <property type="protein sequence ID" value="NIH65625.1"/>
    <property type="molecule type" value="Genomic_DNA"/>
</dbReference>
<protein>
    <submittedName>
        <fullName evidence="5">SAM-dependent methyltransferase</fullName>
    </submittedName>
</protein>
<dbReference type="AlphaFoldDB" id="A0A846LJY8"/>
<dbReference type="RefSeq" id="WP_229682020.1">
    <property type="nucleotide sequence ID" value="NZ_BAABJU010000007.1"/>
</dbReference>
<organism evidence="5 6">
    <name type="scientific">Modestobacter marinus</name>
    <dbReference type="NCBI Taxonomy" id="477641"/>
    <lineage>
        <taxon>Bacteria</taxon>
        <taxon>Bacillati</taxon>
        <taxon>Actinomycetota</taxon>
        <taxon>Actinomycetes</taxon>
        <taxon>Geodermatophilales</taxon>
        <taxon>Geodermatophilaceae</taxon>
        <taxon>Modestobacter</taxon>
    </lineage>
</organism>
<gene>
    <name evidence="5" type="ORF">FB380_000071</name>
    <name evidence="4" type="ORF">GCM10011589_22610</name>
</gene>
<dbReference type="InterPro" id="IPR029063">
    <property type="entry name" value="SAM-dependent_MTases_sf"/>
</dbReference>
<keyword evidence="1 5" id="KW-0808">Transferase</keyword>
<dbReference type="Gene3D" id="3.40.50.150">
    <property type="entry name" value="Vaccinia Virus protein VP39"/>
    <property type="match status" value="1"/>
</dbReference>
<dbReference type="InterPro" id="IPR041698">
    <property type="entry name" value="Methyltransf_25"/>
</dbReference>
<accession>A0A846LJY8</accession>
<dbReference type="Pfam" id="PF13649">
    <property type="entry name" value="Methyltransf_25"/>
    <property type="match status" value="1"/>
</dbReference>
<evidence type="ECO:0000313" key="5">
    <source>
        <dbReference type="EMBL" id="NIH65625.1"/>
    </source>
</evidence>
<dbReference type="CDD" id="cd02440">
    <property type="entry name" value="AdoMet_MTases"/>
    <property type="match status" value="1"/>
</dbReference>
<evidence type="ECO:0000256" key="2">
    <source>
        <dbReference type="SAM" id="MobiDB-lite"/>
    </source>
</evidence>
<name>A0A846LJY8_9ACTN</name>
<sequence length="216" mass="23656">MHDHDHDHDHEHAQPSGGHDLASWEERYRDSAALWSGRANAALVAEVADLPPGRALDVGCGEGGDVLWLAGRGWQVTGLDWSEVALARAAEHAAAAGLTERVEWVRGDVGTWQPPERAHDLVTAHFLHPQEALRHELVPRLAAGVAPGGTLLWVGHPWDEQRAAMWGGDRFATAEQVVADLDPQEWEVLVAEERPRPAGGDDHHHADVIVRARRRG</sequence>
<comment type="caution">
    <text evidence="5">The sequence shown here is derived from an EMBL/GenBank/DDBJ whole genome shotgun (WGS) entry which is preliminary data.</text>
</comment>
<dbReference type="Proteomes" id="UP000648663">
    <property type="component" value="Unassembled WGS sequence"/>
</dbReference>
<evidence type="ECO:0000313" key="6">
    <source>
        <dbReference type="Proteomes" id="UP000552836"/>
    </source>
</evidence>
<evidence type="ECO:0000313" key="7">
    <source>
        <dbReference type="Proteomes" id="UP000648663"/>
    </source>
</evidence>
<dbReference type="GO" id="GO:0032259">
    <property type="term" value="P:methylation"/>
    <property type="evidence" value="ECO:0007669"/>
    <property type="project" value="UniProtKB-KW"/>
</dbReference>
<reference evidence="4" key="4">
    <citation type="submission" date="2024-05" db="EMBL/GenBank/DDBJ databases">
        <authorList>
            <person name="Sun Q."/>
            <person name="Zhou Y."/>
        </authorList>
    </citation>
    <scope>NUCLEOTIDE SEQUENCE</scope>
    <source>
        <strain evidence="4">CGMCC 4.5581</strain>
    </source>
</reference>
<reference evidence="4" key="1">
    <citation type="journal article" date="2014" name="Int. J. Syst. Evol. Microbiol.">
        <title>Complete genome of a new Firmicutes species belonging to the dominant human colonic microbiota ('Ruminococcus bicirculans') reveals two chromosomes and a selective capacity to utilize plant glucans.</title>
        <authorList>
            <consortium name="NISC Comparative Sequencing Program"/>
            <person name="Wegmann U."/>
            <person name="Louis P."/>
            <person name="Goesmann A."/>
            <person name="Henrissat B."/>
            <person name="Duncan S.H."/>
            <person name="Flint H.J."/>
        </authorList>
    </citation>
    <scope>NUCLEOTIDE SEQUENCE</scope>
    <source>
        <strain evidence="4">CGMCC 4.5581</strain>
    </source>
</reference>
<feature type="domain" description="Methyltransferase" evidence="3">
    <location>
        <begin position="56"/>
        <end position="149"/>
    </location>
</feature>
<evidence type="ECO:0000256" key="1">
    <source>
        <dbReference type="ARBA" id="ARBA00022679"/>
    </source>
</evidence>
<keyword evidence="5" id="KW-0489">Methyltransferase</keyword>
<reference evidence="5 6" key="3">
    <citation type="submission" date="2020-02" db="EMBL/GenBank/DDBJ databases">
        <title>Sequencing the genomes of 1000 actinobacteria strains.</title>
        <authorList>
            <person name="Klenk H.-P."/>
        </authorList>
    </citation>
    <scope>NUCLEOTIDE SEQUENCE [LARGE SCALE GENOMIC DNA]</scope>
    <source>
        <strain evidence="5 6">DSM 45201</strain>
    </source>
</reference>
<dbReference type="Proteomes" id="UP000552836">
    <property type="component" value="Unassembled WGS sequence"/>
</dbReference>
<dbReference type="GO" id="GO:0008168">
    <property type="term" value="F:methyltransferase activity"/>
    <property type="evidence" value="ECO:0007669"/>
    <property type="project" value="UniProtKB-KW"/>
</dbReference>
<dbReference type="EMBL" id="BMMI01000004">
    <property type="protein sequence ID" value="GGL65885.1"/>
    <property type="molecule type" value="Genomic_DNA"/>
</dbReference>
<feature type="region of interest" description="Disordered" evidence="2">
    <location>
        <begin position="1"/>
        <end position="20"/>
    </location>
</feature>
<evidence type="ECO:0000313" key="4">
    <source>
        <dbReference type="EMBL" id="GGL65885.1"/>
    </source>
</evidence>
<dbReference type="SUPFAM" id="SSF53335">
    <property type="entry name" value="S-adenosyl-L-methionine-dependent methyltransferases"/>
    <property type="match status" value="1"/>
</dbReference>
<proteinExistence type="predicted"/>
<reference evidence="7" key="2">
    <citation type="journal article" date="2019" name="Int. J. Syst. Evol. Microbiol.">
        <title>The Global Catalogue of Microorganisms (GCM) 10K type strain sequencing project: providing services to taxonomists for standard genome sequencing and annotation.</title>
        <authorList>
            <consortium name="The Broad Institute Genomics Platform"/>
            <consortium name="The Broad Institute Genome Sequencing Center for Infectious Disease"/>
            <person name="Wu L."/>
            <person name="Ma J."/>
        </authorList>
    </citation>
    <scope>NUCLEOTIDE SEQUENCE [LARGE SCALE GENOMIC DNA]</scope>
    <source>
        <strain evidence="7">CGMCC 4.5581</strain>
    </source>
</reference>
<dbReference type="PANTHER" id="PTHR43861">
    <property type="entry name" value="TRANS-ACONITATE 2-METHYLTRANSFERASE-RELATED"/>
    <property type="match status" value="1"/>
</dbReference>
<keyword evidence="7" id="KW-1185">Reference proteome</keyword>
<evidence type="ECO:0000259" key="3">
    <source>
        <dbReference type="Pfam" id="PF13649"/>
    </source>
</evidence>